<sequence length="92" mass="9827">MAILPHGALRTPDSPLARRRSQRRRIRWTALLAGLLPLTCATAKDARSTIALPGELAFPEAITSTADGTLYVSSLGNGGIFRVRPGETKATE</sequence>
<dbReference type="EMBL" id="QFPO01000004">
    <property type="protein sequence ID" value="PZQ17412.1"/>
    <property type="molecule type" value="Genomic_DNA"/>
</dbReference>
<evidence type="ECO:0000313" key="2">
    <source>
        <dbReference type="EMBL" id="PZQ17412.1"/>
    </source>
</evidence>
<feature type="region of interest" description="Disordered" evidence="1">
    <location>
        <begin position="1"/>
        <end position="21"/>
    </location>
</feature>
<dbReference type="AlphaFoldDB" id="A0A2W5KKH2"/>
<comment type="caution">
    <text evidence="2">The sequence shown here is derived from an EMBL/GenBank/DDBJ whole genome shotgun (WGS) entry which is preliminary data.</text>
</comment>
<proteinExistence type="predicted"/>
<evidence type="ECO:0000313" key="3">
    <source>
        <dbReference type="Proteomes" id="UP000249046"/>
    </source>
</evidence>
<dbReference type="SUPFAM" id="SSF63829">
    <property type="entry name" value="Calcium-dependent phosphotriesterase"/>
    <property type="match status" value="1"/>
</dbReference>
<protein>
    <recommendedName>
        <fullName evidence="4">Gluconolaconase</fullName>
    </recommendedName>
</protein>
<accession>A0A2W5KKH2</accession>
<reference evidence="2 3" key="1">
    <citation type="submission" date="2017-08" db="EMBL/GenBank/DDBJ databases">
        <title>Infants hospitalized years apart are colonized by the same room-sourced microbial strains.</title>
        <authorList>
            <person name="Brooks B."/>
            <person name="Olm M.R."/>
            <person name="Firek B.A."/>
            <person name="Baker R."/>
            <person name="Thomas B.C."/>
            <person name="Morowitz M.J."/>
            <person name="Banfield J.F."/>
        </authorList>
    </citation>
    <scope>NUCLEOTIDE SEQUENCE [LARGE SCALE GENOMIC DNA]</scope>
    <source>
        <strain evidence="2">S2_005_003_R2_42</strain>
    </source>
</reference>
<dbReference type="Proteomes" id="UP000249046">
    <property type="component" value="Unassembled WGS sequence"/>
</dbReference>
<evidence type="ECO:0008006" key="4">
    <source>
        <dbReference type="Google" id="ProtNLM"/>
    </source>
</evidence>
<name>A0A2W5KKH2_9GAMM</name>
<dbReference type="Pfam" id="PF20067">
    <property type="entry name" value="SSL_N"/>
    <property type="match status" value="1"/>
</dbReference>
<gene>
    <name evidence="2" type="ORF">DI564_06305</name>
</gene>
<organism evidence="2 3">
    <name type="scientific">Rhodanobacter denitrificans</name>
    <dbReference type="NCBI Taxonomy" id="666685"/>
    <lineage>
        <taxon>Bacteria</taxon>
        <taxon>Pseudomonadati</taxon>
        <taxon>Pseudomonadota</taxon>
        <taxon>Gammaproteobacteria</taxon>
        <taxon>Lysobacterales</taxon>
        <taxon>Rhodanobacteraceae</taxon>
        <taxon>Rhodanobacter</taxon>
    </lineage>
</organism>
<evidence type="ECO:0000256" key="1">
    <source>
        <dbReference type="SAM" id="MobiDB-lite"/>
    </source>
</evidence>